<organism evidence="2 3">
    <name type="scientific">Methanobacterium paludis (strain DSM 25820 / JCM 18151 / SWAN1)</name>
    <dbReference type="NCBI Taxonomy" id="868131"/>
    <lineage>
        <taxon>Archaea</taxon>
        <taxon>Methanobacteriati</taxon>
        <taxon>Methanobacteriota</taxon>
        <taxon>Methanomada group</taxon>
        <taxon>Methanobacteria</taxon>
        <taxon>Methanobacteriales</taxon>
        <taxon>Methanobacteriaceae</taxon>
        <taxon>Methanobacterium</taxon>
    </lineage>
</organism>
<keyword evidence="1" id="KW-0472">Membrane</keyword>
<proteinExistence type="predicted"/>
<evidence type="ECO:0000313" key="2">
    <source>
        <dbReference type="EMBL" id="AEG18204.1"/>
    </source>
</evidence>
<dbReference type="KEGG" id="mew:MSWAN_1187"/>
<dbReference type="Proteomes" id="UP000009231">
    <property type="component" value="Chromosome"/>
</dbReference>
<protein>
    <submittedName>
        <fullName evidence="2">Uncharacterized protein</fullName>
    </submittedName>
</protein>
<evidence type="ECO:0000256" key="1">
    <source>
        <dbReference type="SAM" id="Phobius"/>
    </source>
</evidence>
<reference evidence="2 3" key="1">
    <citation type="journal article" date="2014" name="Int. J. Syst. Evol. Microbiol.">
        <title>Methanobacterium paludis sp. nov. and a novel strain of Methanobacterium lacus isolated from northern peatlands.</title>
        <authorList>
            <person name="Cadillo-Quiroz H."/>
            <person name="Brauer S.L."/>
            <person name="Goodson N."/>
            <person name="Yavitt J.B."/>
            <person name="Zinder S.H."/>
        </authorList>
    </citation>
    <scope>NUCLEOTIDE SEQUENCE [LARGE SCALE GENOMIC DNA]</scope>
    <source>
        <strain evidence="3">DSM 25820 / JCM 18151 / SWAN1</strain>
    </source>
</reference>
<sequence length="52" mass="5550">MDIINTLVSLFTALLNAVGIVIFAIILGFIIAGVIGIITLGVIKVKNRLQKK</sequence>
<name>F6D596_METPW</name>
<dbReference type="HOGENOM" id="CLU_3075389_0_0_2"/>
<feature type="transmembrane region" description="Helical" evidence="1">
    <location>
        <begin position="20"/>
        <end position="43"/>
    </location>
</feature>
<gene>
    <name evidence="2" type="ordered locus">MSWAN_1187</name>
</gene>
<dbReference type="EMBL" id="CP002772">
    <property type="protein sequence ID" value="AEG18204.1"/>
    <property type="molecule type" value="Genomic_DNA"/>
</dbReference>
<dbReference type="AlphaFoldDB" id="F6D596"/>
<evidence type="ECO:0000313" key="3">
    <source>
        <dbReference type="Proteomes" id="UP000009231"/>
    </source>
</evidence>
<keyword evidence="3" id="KW-1185">Reference proteome</keyword>
<keyword evidence="1" id="KW-1133">Transmembrane helix</keyword>
<accession>F6D596</accession>
<keyword evidence="1" id="KW-0812">Transmembrane</keyword>